<dbReference type="EMBL" id="CP159925">
    <property type="protein sequence ID" value="XCO77057.1"/>
    <property type="molecule type" value="Genomic_DNA"/>
</dbReference>
<feature type="region of interest" description="Disordered" evidence="1">
    <location>
        <begin position="1"/>
        <end position="21"/>
    </location>
</feature>
<dbReference type="InterPro" id="IPR007401">
    <property type="entry name" value="DUF454"/>
</dbReference>
<evidence type="ECO:0000256" key="2">
    <source>
        <dbReference type="SAM" id="Phobius"/>
    </source>
</evidence>
<dbReference type="Pfam" id="PF04304">
    <property type="entry name" value="DUF454"/>
    <property type="match status" value="1"/>
</dbReference>
<feature type="transmembrane region" description="Helical" evidence="2">
    <location>
        <begin position="102"/>
        <end position="119"/>
    </location>
</feature>
<evidence type="ECO:0000313" key="3">
    <source>
        <dbReference type="EMBL" id="XCO77057.1"/>
    </source>
</evidence>
<dbReference type="RefSeq" id="WP_363800377.1">
    <property type="nucleotide sequence ID" value="NZ_CP159925.1"/>
</dbReference>
<name>A0AAU8MZP0_9GAMM</name>
<keyword evidence="2" id="KW-1133">Transmembrane helix</keyword>
<proteinExistence type="predicted"/>
<evidence type="ECO:0000256" key="1">
    <source>
        <dbReference type="SAM" id="MobiDB-lite"/>
    </source>
</evidence>
<organism evidence="3">
    <name type="scientific">Lysobacter firmicutimachus</name>
    <dbReference type="NCBI Taxonomy" id="1792846"/>
    <lineage>
        <taxon>Bacteria</taxon>
        <taxon>Pseudomonadati</taxon>
        <taxon>Pseudomonadota</taxon>
        <taxon>Gammaproteobacteria</taxon>
        <taxon>Lysobacterales</taxon>
        <taxon>Lysobacteraceae</taxon>
        <taxon>Lysobacter</taxon>
    </lineage>
</organism>
<reference evidence="3" key="1">
    <citation type="submission" date="2024-06" db="EMBL/GenBank/DDBJ databases">
        <authorList>
            <person name="Li S."/>
        </authorList>
    </citation>
    <scope>NUCLEOTIDE SEQUENCE</scope>
    <source>
        <strain evidence="3">SR10</strain>
    </source>
</reference>
<protein>
    <submittedName>
        <fullName evidence="3">YbaN family protein</fullName>
    </submittedName>
</protein>
<keyword evidence="2" id="KW-0472">Membrane</keyword>
<dbReference type="GO" id="GO:0005886">
    <property type="term" value="C:plasma membrane"/>
    <property type="evidence" value="ECO:0007669"/>
    <property type="project" value="TreeGrafter"/>
</dbReference>
<dbReference type="AlphaFoldDB" id="A0AAU8MZP0"/>
<dbReference type="PANTHER" id="PTHR35813">
    <property type="entry name" value="INNER MEMBRANE PROTEIN YBAN"/>
    <property type="match status" value="1"/>
</dbReference>
<accession>A0AAU8MZP0</accession>
<sequence length="150" mass="16560">MPLSPPSAEPKPESGAGRARDVPVAPARRRWRWAWWLLAYASLGLGIVGIVVPGLPTVPFVLLSAFAAARGSQRLHARLHADPRFGPMIRDWEAYGAVGRRAKRLATTMMAVCAVIMFLTAPQWWMAATGTAIMTVVAIWLWRRPEPPPR</sequence>
<gene>
    <name evidence="3" type="ORF">ABU614_09810</name>
</gene>
<keyword evidence="2" id="KW-0812">Transmembrane</keyword>
<dbReference type="PANTHER" id="PTHR35813:SF1">
    <property type="entry name" value="INNER MEMBRANE PROTEIN YBAN"/>
    <property type="match status" value="1"/>
</dbReference>
<feature type="transmembrane region" description="Helical" evidence="2">
    <location>
        <begin position="33"/>
        <end position="66"/>
    </location>
</feature>